<protein>
    <submittedName>
        <fullName evidence="1">Uncharacterized protein</fullName>
    </submittedName>
</protein>
<dbReference type="EMBL" id="JAZHXI010000002">
    <property type="protein sequence ID" value="KAL2074141.1"/>
    <property type="molecule type" value="Genomic_DNA"/>
</dbReference>
<dbReference type="Proteomes" id="UP001595075">
    <property type="component" value="Unassembled WGS sequence"/>
</dbReference>
<reference evidence="1 2" key="1">
    <citation type="journal article" date="2024" name="Commun. Biol.">
        <title>Comparative genomic analysis of thermophilic fungi reveals convergent evolutionary adaptations and gene losses.</title>
        <authorList>
            <person name="Steindorff A.S."/>
            <person name="Aguilar-Pontes M.V."/>
            <person name="Robinson A.J."/>
            <person name="Andreopoulos B."/>
            <person name="LaButti K."/>
            <person name="Kuo A."/>
            <person name="Mondo S."/>
            <person name="Riley R."/>
            <person name="Otillar R."/>
            <person name="Haridas S."/>
            <person name="Lipzen A."/>
            <person name="Grimwood J."/>
            <person name="Schmutz J."/>
            <person name="Clum A."/>
            <person name="Reid I.D."/>
            <person name="Moisan M.C."/>
            <person name="Butler G."/>
            <person name="Nguyen T.T.M."/>
            <person name="Dewar K."/>
            <person name="Conant G."/>
            <person name="Drula E."/>
            <person name="Henrissat B."/>
            <person name="Hansel C."/>
            <person name="Singer S."/>
            <person name="Hutchinson M.I."/>
            <person name="de Vries R.P."/>
            <person name="Natvig D.O."/>
            <person name="Powell A.J."/>
            <person name="Tsang A."/>
            <person name="Grigoriev I.V."/>
        </authorList>
    </citation>
    <scope>NUCLEOTIDE SEQUENCE [LARGE SCALE GENOMIC DNA]</scope>
    <source>
        <strain evidence="1 2">CBS 494.80</strain>
    </source>
</reference>
<evidence type="ECO:0000313" key="2">
    <source>
        <dbReference type="Proteomes" id="UP001595075"/>
    </source>
</evidence>
<organism evidence="1 2">
    <name type="scientific">Oculimacula yallundae</name>
    <dbReference type="NCBI Taxonomy" id="86028"/>
    <lineage>
        <taxon>Eukaryota</taxon>
        <taxon>Fungi</taxon>
        <taxon>Dikarya</taxon>
        <taxon>Ascomycota</taxon>
        <taxon>Pezizomycotina</taxon>
        <taxon>Leotiomycetes</taxon>
        <taxon>Helotiales</taxon>
        <taxon>Ploettnerulaceae</taxon>
        <taxon>Oculimacula</taxon>
    </lineage>
</organism>
<gene>
    <name evidence="1" type="ORF">VTL71DRAFT_7919</name>
</gene>
<name>A0ABR4CW27_9HELO</name>
<proteinExistence type="predicted"/>
<evidence type="ECO:0000313" key="1">
    <source>
        <dbReference type="EMBL" id="KAL2074141.1"/>
    </source>
</evidence>
<accession>A0ABR4CW27</accession>
<keyword evidence="2" id="KW-1185">Reference proteome</keyword>
<comment type="caution">
    <text evidence="1">The sequence shown here is derived from an EMBL/GenBank/DDBJ whole genome shotgun (WGS) entry which is preliminary data.</text>
</comment>
<sequence length="145" mass="16144">MSSTTRALDLRLSLMQVHLHLCTFIPLLSSYHGPKLRAAEKSGVSFLLCNRLFSARNIRSVGRRAQDQSQLGDFGVIPGTDIFTSRSALSFSQHIMSPCTNIAALRWASLTISAFAMPYEAVFDFVVFSRQSKFESTQKSQPQIP</sequence>